<protein>
    <recommendedName>
        <fullName evidence="2">Regulatory protein, RpfE type</fullName>
    </recommendedName>
</protein>
<evidence type="ECO:0000313" key="1">
    <source>
        <dbReference type="EMBL" id="NDY82026.1"/>
    </source>
</evidence>
<gene>
    <name evidence="1" type="ORF">G3I67_02165</name>
</gene>
<proteinExistence type="predicted"/>
<dbReference type="EMBL" id="JAAGRN010000001">
    <property type="protein sequence ID" value="NDY82026.1"/>
    <property type="molecule type" value="Genomic_DNA"/>
</dbReference>
<name>A0A6B2QTJ1_9BURK</name>
<evidence type="ECO:0008006" key="2">
    <source>
        <dbReference type="Google" id="ProtNLM"/>
    </source>
</evidence>
<reference evidence="1" key="1">
    <citation type="submission" date="2020-02" db="EMBL/GenBank/DDBJ databases">
        <authorList>
            <person name="Chen W.-M."/>
        </authorList>
    </citation>
    <scope>NUCLEOTIDE SEQUENCE</scope>
    <source>
        <strain evidence="1">NBD-18</strain>
    </source>
</reference>
<dbReference type="AlphaFoldDB" id="A0A6B2QTJ1"/>
<dbReference type="RefSeq" id="WP_163651308.1">
    <property type="nucleotide sequence ID" value="NZ_JAAGRN010000001.1"/>
</dbReference>
<accession>A0A6B2QTJ1</accession>
<organism evidence="1">
    <name type="scientific">Sheuella amnicola</name>
    <dbReference type="NCBI Taxonomy" id="2707330"/>
    <lineage>
        <taxon>Bacteria</taxon>
        <taxon>Pseudomonadati</taxon>
        <taxon>Pseudomonadota</taxon>
        <taxon>Betaproteobacteria</taxon>
        <taxon>Burkholderiales</taxon>
        <taxon>Alcaligenaceae</taxon>
        <taxon>Sheuella</taxon>
    </lineage>
</organism>
<sequence>MQIIIPGALPPSPVATELIGHLEKACPELVACFNSMSATRIEMPVETLGCTPYEAVMLRQLGYQGDLGHKIGAGLAPLRAGATQNEDSVLIAELCNIDIGTNGAQITHPATLNISQDEADALFDAVSGLWEGSSLSILPVGLNRWRVWISNMDAFDSISPHALHGLALRDWLPQDEFLKPWRRLLNEIQTVWHDHPVNQARADRQELPVNSLWLYGGARGWKPNRSDHASMVFEDLLLPHALEDWAAWLKAMPRLTEFLRQAPTQVDMTLLGDQHAIELAPINRAWWQRLWPARQQNWKSWWNLQS</sequence>
<comment type="caution">
    <text evidence="1">The sequence shown here is derived from an EMBL/GenBank/DDBJ whole genome shotgun (WGS) entry which is preliminary data.</text>
</comment>